<sequence length="545" mass="60991">MPSLQILRAATTILIAITITGRTVLSEVPVSPFLPKIGTVEHRQEHWMIIFTTQAVQEDPEVSWSEAYKRILMPHLLPPKNKSFDIHTDSRTRTGWFFVSLFKGDRDLRADLRELSAPFAEKISSYSRVYSSVAENFKASPTSPWLATSLKTNWKREIKKPSLLSAAPEMEQPIPTSTLPVAYHDVNAGLQLGNGTENLKRRRKKKKRANLVKVRKNLKAPREMQVISRPPSIKTDLQSLPQVGDYYFYSTGGSRQVIYVVDSGADTLHPQLANARIQDWIFPGTFPIDEKSDNLEYHGTKVLSKIVGKGIGTAPDAEIVMVASRDGRGIGTNGHFLYTFLEIRRHIETYNSHKNCIINISSTWPNVTEYAKRFFLLFMNWAKRKNVILVMAAGNEKPGTPITGYPAAILNEKKYEEQYWKRFVVVGGFDMSGKRNLVQQSAPYVKVSAPSWQILAAAPFADPYVGYGVAYHPPTKSGLRKTSGTSYSTPTVSGMIATWISAGVFTIDNVVEGMYELAYNRTLDGPKVLYNGIKPSQWPKGAKAT</sequence>
<protein>
    <recommendedName>
        <fullName evidence="6">Peptidase S8/S53 domain-containing protein</fullName>
    </recommendedName>
</protein>
<evidence type="ECO:0000259" key="6">
    <source>
        <dbReference type="Pfam" id="PF00082"/>
    </source>
</evidence>
<dbReference type="Gene3D" id="3.40.50.200">
    <property type="entry name" value="Peptidase S8/S53 domain"/>
    <property type="match status" value="1"/>
</dbReference>
<dbReference type="Proteomes" id="UP001313282">
    <property type="component" value="Unassembled WGS sequence"/>
</dbReference>
<dbReference type="PANTHER" id="PTHR43806">
    <property type="entry name" value="PEPTIDASE S8"/>
    <property type="match status" value="1"/>
</dbReference>
<keyword evidence="3" id="KW-0378">Hydrolase</keyword>
<dbReference type="AlphaFoldDB" id="A0AAN8NWP7"/>
<feature type="chain" id="PRO_5042817781" description="Peptidase S8/S53 domain-containing protein" evidence="5">
    <location>
        <begin position="27"/>
        <end position="545"/>
    </location>
</feature>
<comment type="similarity">
    <text evidence="1">Belongs to the peptidase S8 family.</text>
</comment>
<feature type="signal peptide" evidence="5">
    <location>
        <begin position="1"/>
        <end position="26"/>
    </location>
</feature>
<feature type="domain" description="Peptidase S8/S53" evidence="6">
    <location>
        <begin position="254"/>
        <end position="501"/>
    </location>
</feature>
<dbReference type="InterPro" id="IPR050131">
    <property type="entry name" value="Peptidase_S8_subtilisin-like"/>
</dbReference>
<evidence type="ECO:0000313" key="7">
    <source>
        <dbReference type="EMBL" id="KAK6347466.1"/>
    </source>
</evidence>
<dbReference type="PROSITE" id="PS00138">
    <property type="entry name" value="SUBTILASE_SER"/>
    <property type="match status" value="1"/>
</dbReference>
<dbReference type="InterPro" id="IPR000209">
    <property type="entry name" value="Peptidase_S8/S53_dom"/>
</dbReference>
<dbReference type="GO" id="GO:0004252">
    <property type="term" value="F:serine-type endopeptidase activity"/>
    <property type="evidence" value="ECO:0007669"/>
    <property type="project" value="InterPro"/>
</dbReference>
<evidence type="ECO:0000256" key="1">
    <source>
        <dbReference type="ARBA" id="ARBA00011073"/>
    </source>
</evidence>
<dbReference type="InterPro" id="IPR023828">
    <property type="entry name" value="Peptidase_S8_Ser-AS"/>
</dbReference>
<name>A0AAN8NWP7_9PEZI</name>
<dbReference type="PANTHER" id="PTHR43806:SF11">
    <property type="entry name" value="CEREVISIN-RELATED"/>
    <property type="match status" value="1"/>
</dbReference>
<dbReference type="GO" id="GO:0006508">
    <property type="term" value="P:proteolysis"/>
    <property type="evidence" value="ECO:0007669"/>
    <property type="project" value="UniProtKB-KW"/>
</dbReference>
<keyword evidence="2" id="KW-0645">Protease</keyword>
<evidence type="ECO:0000256" key="3">
    <source>
        <dbReference type="ARBA" id="ARBA00022801"/>
    </source>
</evidence>
<organism evidence="7 8">
    <name type="scientific">Orbilia javanica</name>
    <dbReference type="NCBI Taxonomy" id="47235"/>
    <lineage>
        <taxon>Eukaryota</taxon>
        <taxon>Fungi</taxon>
        <taxon>Dikarya</taxon>
        <taxon>Ascomycota</taxon>
        <taxon>Pezizomycotina</taxon>
        <taxon>Orbiliomycetes</taxon>
        <taxon>Orbiliales</taxon>
        <taxon>Orbiliaceae</taxon>
        <taxon>Orbilia</taxon>
    </lineage>
</organism>
<dbReference type="SUPFAM" id="SSF52743">
    <property type="entry name" value="Subtilisin-like"/>
    <property type="match status" value="1"/>
</dbReference>
<accession>A0AAN8NWP7</accession>
<proteinExistence type="inferred from homology"/>
<keyword evidence="5" id="KW-0732">Signal</keyword>
<evidence type="ECO:0000256" key="2">
    <source>
        <dbReference type="ARBA" id="ARBA00022670"/>
    </source>
</evidence>
<dbReference type="PRINTS" id="PR00723">
    <property type="entry name" value="SUBTILISIN"/>
</dbReference>
<gene>
    <name evidence="7" type="ORF">TWF718_005308</name>
</gene>
<evidence type="ECO:0000313" key="8">
    <source>
        <dbReference type="Proteomes" id="UP001313282"/>
    </source>
</evidence>
<keyword evidence="4" id="KW-0720">Serine protease</keyword>
<evidence type="ECO:0000256" key="5">
    <source>
        <dbReference type="SAM" id="SignalP"/>
    </source>
</evidence>
<dbReference type="EMBL" id="JAVHNR010000003">
    <property type="protein sequence ID" value="KAK6347466.1"/>
    <property type="molecule type" value="Genomic_DNA"/>
</dbReference>
<dbReference type="InterPro" id="IPR036852">
    <property type="entry name" value="Peptidase_S8/S53_dom_sf"/>
</dbReference>
<keyword evidence="8" id="KW-1185">Reference proteome</keyword>
<dbReference type="CDD" id="cd00306">
    <property type="entry name" value="Peptidases_S8_S53"/>
    <property type="match status" value="1"/>
</dbReference>
<evidence type="ECO:0000256" key="4">
    <source>
        <dbReference type="ARBA" id="ARBA00022825"/>
    </source>
</evidence>
<comment type="caution">
    <text evidence="7">The sequence shown here is derived from an EMBL/GenBank/DDBJ whole genome shotgun (WGS) entry which is preliminary data.</text>
</comment>
<dbReference type="Pfam" id="PF00082">
    <property type="entry name" value="Peptidase_S8"/>
    <property type="match status" value="1"/>
</dbReference>
<reference evidence="7 8" key="1">
    <citation type="submission" date="2019-10" db="EMBL/GenBank/DDBJ databases">
        <authorList>
            <person name="Palmer J.M."/>
        </authorList>
    </citation>
    <scope>NUCLEOTIDE SEQUENCE [LARGE SCALE GENOMIC DNA]</scope>
    <source>
        <strain evidence="7 8">TWF718</strain>
    </source>
</reference>
<dbReference type="InterPro" id="IPR015500">
    <property type="entry name" value="Peptidase_S8_subtilisin-rel"/>
</dbReference>